<dbReference type="EMBL" id="RCUX01000002">
    <property type="protein sequence ID" value="RLP77439.1"/>
    <property type="molecule type" value="Genomic_DNA"/>
</dbReference>
<feature type="transmembrane region" description="Helical" evidence="1">
    <location>
        <begin position="126"/>
        <end position="151"/>
    </location>
</feature>
<feature type="transmembrane region" description="Helical" evidence="1">
    <location>
        <begin position="49"/>
        <end position="66"/>
    </location>
</feature>
<proteinExistence type="predicted"/>
<evidence type="ECO:0000313" key="3">
    <source>
        <dbReference type="Proteomes" id="UP000272503"/>
    </source>
</evidence>
<sequence length="273" mass="30597">MHRVVSSVYLVIVWTTLYFVIRLLIGQPLPGAAVDVSQYIRNLYTPNSVLWFVYVLGAWNFLVILLRRAPRWVGFSVFAVALPLLLEAGIGLPNRIIIYGTFFAAGVYFKDWFLAFFTDRVGLKAVLLPVFAVAAGFLAVATESIPVLSFYTWTLQHFLAAMATIALVSIACRWSLFARVFGWLGQRTLQMFILHQPVAWLVMTIPVLQTILMADVIRWIWPVTGMIFLAAVSLGAYALLSRTPLKYLFRLPKFPPAKSVAVPVPAREQSSIA</sequence>
<feature type="transmembrane region" description="Helical" evidence="1">
    <location>
        <begin position="157"/>
        <end position="181"/>
    </location>
</feature>
<evidence type="ECO:0000313" key="2">
    <source>
        <dbReference type="EMBL" id="RLP77439.1"/>
    </source>
</evidence>
<feature type="transmembrane region" description="Helical" evidence="1">
    <location>
        <begin position="96"/>
        <end position="114"/>
    </location>
</feature>
<comment type="caution">
    <text evidence="2">The sequence shown here is derived from an EMBL/GenBank/DDBJ whole genome shotgun (WGS) entry which is preliminary data.</text>
</comment>
<feature type="transmembrane region" description="Helical" evidence="1">
    <location>
        <begin position="7"/>
        <end position="29"/>
    </location>
</feature>
<evidence type="ECO:0000256" key="1">
    <source>
        <dbReference type="SAM" id="Phobius"/>
    </source>
</evidence>
<gene>
    <name evidence="2" type="ORF">D9V32_03045</name>
</gene>
<name>A0A3L7AAN0_9MICO</name>
<reference evidence="2 3" key="1">
    <citation type="submission" date="2018-10" db="EMBL/GenBank/DDBJ databases">
        <authorList>
            <person name="Li J."/>
        </authorList>
    </citation>
    <scope>NUCLEOTIDE SEQUENCE [LARGE SCALE GENOMIC DNA]</scope>
    <source>
        <strain evidence="2 3">IF 016277</strain>
    </source>
</reference>
<organism evidence="2 3">
    <name type="scientific">Mycetocola tolaasinivorans</name>
    <dbReference type="NCBI Taxonomy" id="76635"/>
    <lineage>
        <taxon>Bacteria</taxon>
        <taxon>Bacillati</taxon>
        <taxon>Actinomycetota</taxon>
        <taxon>Actinomycetes</taxon>
        <taxon>Micrococcales</taxon>
        <taxon>Microbacteriaceae</taxon>
        <taxon>Mycetocola</taxon>
    </lineage>
</organism>
<evidence type="ECO:0008006" key="4">
    <source>
        <dbReference type="Google" id="ProtNLM"/>
    </source>
</evidence>
<feature type="transmembrane region" description="Helical" evidence="1">
    <location>
        <begin position="219"/>
        <end position="240"/>
    </location>
</feature>
<protein>
    <recommendedName>
        <fullName evidence="4">Acyltransferase 3 domain-containing protein</fullName>
    </recommendedName>
</protein>
<dbReference type="OrthoDB" id="4394033at2"/>
<dbReference type="Proteomes" id="UP000272503">
    <property type="component" value="Unassembled WGS sequence"/>
</dbReference>
<keyword evidence="1" id="KW-1133">Transmembrane helix</keyword>
<keyword evidence="1" id="KW-0472">Membrane</keyword>
<dbReference type="RefSeq" id="WP_121647422.1">
    <property type="nucleotide sequence ID" value="NZ_RCUX01000002.1"/>
</dbReference>
<feature type="transmembrane region" description="Helical" evidence="1">
    <location>
        <begin position="73"/>
        <end position="90"/>
    </location>
</feature>
<keyword evidence="1" id="KW-0812">Transmembrane</keyword>
<keyword evidence="3" id="KW-1185">Reference proteome</keyword>
<feature type="transmembrane region" description="Helical" evidence="1">
    <location>
        <begin position="193"/>
        <end position="213"/>
    </location>
</feature>
<dbReference type="AlphaFoldDB" id="A0A3L7AAN0"/>
<accession>A0A3L7AAN0</accession>